<evidence type="ECO:0000256" key="1">
    <source>
        <dbReference type="SAM" id="MobiDB-lite"/>
    </source>
</evidence>
<name>A0AAV1EZ25_XYRNO</name>
<evidence type="ECO:0000313" key="2">
    <source>
        <dbReference type="EMBL" id="CAJ1053989.1"/>
    </source>
</evidence>
<dbReference type="AlphaFoldDB" id="A0AAV1EZ25"/>
<sequence length="114" mass="12882">MGFSTEAVLVEVVGGDWGRPLWQARGRRGEIEREERERGKLVKPRIFMKTASVFSLAVVTHSSSAERRRRVKGRRRGPAHLSTDLEAIKNPNQRGRAETGLRMRPGLSNLESDM</sequence>
<proteinExistence type="predicted"/>
<gene>
    <name evidence="2" type="ORF">XNOV1_A042015</name>
</gene>
<dbReference type="Proteomes" id="UP001178508">
    <property type="component" value="Chromosome 3"/>
</dbReference>
<organism evidence="2 3">
    <name type="scientific">Xyrichtys novacula</name>
    <name type="common">Pearly razorfish</name>
    <name type="synonym">Hemipteronotus novacula</name>
    <dbReference type="NCBI Taxonomy" id="13765"/>
    <lineage>
        <taxon>Eukaryota</taxon>
        <taxon>Metazoa</taxon>
        <taxon>Chordata</taxon>
        <taxon>Craniata</taxon>
        <taxon>Vertebrata</taxon>
        <taxon>Euteleostomi</taxon>
        <taxon>Actinopterygii</taxon>
        <taxon>Neopterygii</taxon>
        <taxon>Teleostei</taxon>
        <taxon>Neoteleostei</taxon>
        <taxon>Acanthomorphata</taxon>
        <taxon>Eupercaria</taxon>
        <taxon>Labriformes</taxon>
        <taxon>Labridae</taxon>
        <taxon>Xyrichtys</taxon>
    </lineage>
</organism>
<reference evidence="2" key="1">
    <citation type="submission" date="2023-08" db="EMBL/GenBank/DDBJ databases">
        <authorList>
            <person name="Alioto T."/>
            <person name="Alioto T."/>
            <person name="Gomez Garrido J."/>
        </authorList>
    </citation>
    <scope>NUCLEOTIDE SEQUENCE</scope>
</reference>
<accession>A0AAV1EZ25</accession>
<feature type="region of interest" description="Disordered" evidence="1">
    <location>
        <begin position="91"/>
        <end position="114"/>
    </location>
</feature>
<keyword evidence="3" id="KW-1185">Reference proteome</keyword>
<protein>
    <submittedName>
        <fullName evidence="2">Uncharacterized protein</fullName>
    </submittedName>
</protein>
<dbReference type="EMBL" id="OY660866">
    <property type="protein sequence ID" value="CAJ1053989.1"/>
    <property type="molecule type" value="Genomic_DNA"/>
</dbReference>
<evidence type="ECO:0000313" key="3">
    <source>
        <dbReference type="Proteomes" id="UP001178508"/>
    </source>
</evidence>